<dbReference type="AlphaFoldDB" id="A0A8J6NMK5"/>
<comment type="caution">
    <text evidence="2">The sequence shown here is derived from an EMBL/GenBank/DDBJ whole genome shotgun (WGS) entry which is preliminary data.</text>
</comment>
<evidence type="ECO:0000313" key="3">
    <source>
        <dbReference type="Proteomes" id="UP000603434"/>
    </source>
</evidence>
<keyword evidence="1" id="KW-0812">Transmembrane</keyword>
<dbReference type="Proteomes" id="UP000603434">
    <property type="component" value="Unassembled WGS sequence"/>
</dbReference>
<evidence type="ECO:0000313" key="2">
    <source>
        <dbReference type="EMBL" id="MBC8362852.1"/>
    </source>
</evidence>
<keyword evidence="1" id="KW-0472">Membrane</keyword>
<reference evidence="2 3" key="1">
    <citation type="submission" date="2020-08" db="EMBL/GenBank/DDBJ databases">
        <title>Bridging the membrane lipid divide: bacteria of the FCB group superphylum have the potential to synthesize archaeal ether lipids.</title>
        <authorList>
            <person name="Villanueva L."/>
            <person name="Von Meijenfeldt F.A.B."/>
            <person name="Westbye A.B."/>
            <person name="Yadav S."/>
            <person name="Hopmans E.C."/>
            <person name="Dutilh B.E."/>
            <person name="Sinninghe Damste J.S."/>
        </authorList>
    </citation>
    <scope>NUCLEOTIDE SEQUENCE [LARGE SCALE GENOMIC DNA]</scope>
    <source>
        <strain evidence="2">NIOZ-UU30</strain>
    </source>
</reference>
<organism evidence="2 3">
    <name type="scientific">Candidatus Desulfatibia profunda</name>
    <dbReference type="NCBI Taxonomy" id="2841695"/>
    <lineage>
        <taxon>Bacteria</taxon>
        <taxon>Pseudomonadati</taxon>
        <taxon>Thermodesulfobacteriota</taxon>
        <taxon>Desulfobacteria</taxon>
        <taxon>Desulfobacterales</taxon>
        <taxon>Desulfobacterales incertae sedis</taxon>
        <taxon>Candidatus Desulfatibia</taxon>
    </lineage>
</organism>
<protein>
    <recommendedName>
        <fullName evidence="4">Nickel transport protein</fullName>
    </recommendedName>
</protein>
<feature type="transmembrane region" description="Helical" evidence="1">
    <location>
        <begin position="193"/>
        <end position="211"/>
    </location>
</feature>
<proteinExistence type="predicted"/>
<accession>A0A8J6NMK5</accession>
<dbReference type="EMBL" id="JACNJH010000227">
    <property type="protein sequence ID" value="MBC8362852.1"/>
    <property type="molecule type" value="Genomic_DNA"/>
</dbReference>
<evidence type="ECO:0000256" key="1">
    <source>
        <dbReference type="SAM" id="Phobius"/>
    </source>
</evidence>
<sequence length="218" mass="23636">MNTRQNLRLFLYVSIAVIGLVFSAESAFAHKVTIFAWVEGDTVFTQSKFSGGRKAQESSVVVYDTQGNRLLEGKTDEKGEFAFKVPKKTGLKVVLKASMGHLAEWVIPVEEIIAAANDRISEPPKTLVQGAAKETPPDSTVVKAEGSGPVPAPVYLQQQELQKMIDESLDRKIAPIVNMLASLMDRGPGLTEIMGGIGYIFGLVGVALYVANRKRNDG</sequence>
<gene>
    <name evidence="2" type="ORF">H8E23_15815</name>
</gene>
<name>A0A8J6NMK5_9BACT</name>
<evidence type="ECO:0008006" key="4">
    <source>
        <dbReference type="Google" id="ProtNLM"/>
    </source>
</evidence>
<keyword evidence="1" id="KW-1133">Transmembrane helix</keyword>